<keyword evidence="9" id="KW-0238">DNA-binding</keyword>
<dbReference type="Gene3D" id="1.20.1580.10">
    <property type="entry name" value="ABC transporter ATPase like domain"/>
    <property type="match status" value="2"/>
</dbReference>
<evidence type="ECO:0000256" key="10">
    <source>
        <dbReference type="ARBA" id="ARBA00023204"/>
    </source>
</evidence>
<comment type="similarity">
    <text evidence="11">Belongs to the ABC transporter superfamily. UvrA family.</text>
</comment>
<evidence type="ECO:0000256" key="5">
    <source>
        <dbReference type="ARBA" id="ARBA00022763"/>
    </source>
</evidence>
<organism evidence="15 16">
    <name type="scientific">Listeria kieliensis</name>
    <dbReference type="NCBI Taxonomy" id="1621700"/>
    <lineage>
        <taxon>Bacteria</taxon>
        <taxon>Bacillati</taxon>
        <taxon>Bacillota</taxon>
        <taxon>Bacilli</taxon>
        <taxon>Bacillales</taxon>
        <taxon>Listeriaceae</taxon>
        <taxon>Listeria</taxon>
    </lineage>
</organism>
<name>A0A3D8TUY8_9LIST</name>
<accession>A0A3D8TUY8</accession>
<protein>
    <recommendedName>
        <fullName evidence="12">UvrABC system protein A</fullName>
    </recommendedName>
    <alternativeName>
        <fullName evidence="13">Excinuclease ABC subunit A</fullName>
    </alternativeName>
</protein>
<dbReference type="PANTHER" id="PTHR43152">
    <property type="entry name" value="UVRABC SYSTEM PROTEIN A"/>
    <property type="match status" value="1"/>
</dbReference>
<dbReference type="GO" id="GO:0006281">
    <property type="term" value="P:DNA repair"/>
    <property type="evidence" value="ECO:0007669"/>
    <property type="project" value="UniProtKB-KW"/>
</dbReference>
<dbReference type="Gene3D" id="3.40.50.300">
    <property type="entry name" value="P-loop containing nucleotide triphosphate hydrolases"/>
    <property type="match status" value="2"/>
</dbReference>
<keyword evidence="8" id="KW-0267">Excision nuclease</keyword>
<dbReference type="RefSeq" id="WP_115752381.1">
    <property type="nucleotide sequence ID" value="NZ_LARY01000001.1"/>
</dbReference>
<evidence type="ECO:0000256" key="9">
    <source>
        <dbReference type="ARBA" id="ARBA00023125"/>
    </source>
</evidence>
<keyword evidence="5" id="KW-0227">DNA damage</keyword>
<comment type="subcellular location">
    <subcellularLocation>
        <location evidence="1">Cytoplasm</location>
    </subcellularLocation>
</comment>
<dbReference type="Pfam" id="PF00005">
    <property type="entry name" value="ABC_tran"/>
    <property type="match status" value="1"/>
</dbReference>
<evidence type="ECO:0000256" key="1">
    <source>
        <dbReference type="ARBA" id="ARBA00004496"/>
    </source>
</evidence>
<keyword evidence="4" id="KW-0547">Nucleotide-binding</keyword>
<feature type="domain" description="ABC transporter" evidence="14">
    <location>
        <begin position="2"/>
        <end position="439"/>
    </location>
</feature>
<comment type="caution">
    <text evidence="15">The sequence shown here is derived from an EMBL/GenBank/DDBJ whole genome shotgun (WGS) entry which is preliminary data.</text>
</comment>
<evidence type="ECO:0000313" key="16">
    <source>
        <dbReference type="Proteomes" id="UP000257055"/>
    </source>
</evidence>
<evidence type="ECO:0000256" key="2">
    <source>
        <dbReference type="ARBA" id="ARBA00022490"/>
    </source>
</evidence>
<evidence type="ECO:0000259" key="14">
    <source>
        <dbReference type="PROSITE" id="PS50893"/>
    </source>
</evidence>
<dbReference type="AlphaFoldDB" id="A0A3D8TUY8"/>
<evidence type="ECO:0000256" key="6">
    <source>
        <dbReference type="ARBA" id="ARBA00022769"/>
    </source>
</evidence>
<dbReference type="EMBL" id="LARY01000001">
    <property type="protein sequence ID" value="RDX02692.1"/>
    <property type="molecule type" value="Genomic_DNA"/>
</dbReference>
<evidence type="ECO:0000313" key="15">
    <source>
        <dbReference type="EMBL" id="RDX02692.1"/>
    </source>
</evidence>
<dbReference type="GO" id="GO:0003677">
    <property type="term" value="F:DNA binding"/>
    <property type="evidence" value="ECO:0007669"/>
    <property type="project" value="UniProtKB-KW"/>
</dbReference>
<evidence type="ECO:0000256" key="4">
    <source>
        <dbReference type="ARBA" id="ARBA00022741"/>
    </source>
</evidence>
<gene>
    <name evidence="15" type="ORF">UR08_04075</name>
</gene>
<feature type="domain" description="ABC transporter" evidence="14">
    <location>
        <begin position="440"/>
        <end position="748"/>
    </location>
</feature>
<dbReference type="Gene3D" id="1.10.8.280">
    <property type="entry name" value="ABC transporter ATPase domain-like"/>
    <property type="match status" value="1"/>
</dbReference>
<evidence type="ECO:0000256" key="13">
    <source>
        <dbReference type="ARBA" id="ARBA00042156"/>
    </source>
</evidence>
<dbReference type="CDD" id="cd03270">
    <property type="entry name" value="ABC_UvrA_I"/>
    <property type="match status" value="1"/>
</dbReference>
<keyword evidence="6" id="KW-0228">DNA excision</keyword>
<keyword evidence="10" id="KW-0234">DNA repair</keyword>
<dbReference type="PROSITE" id="PS50893">
    <property type="entry name" value="ABC_TRANSPORTER_2"/>
    <property type="match status" value="2"/>
</dbReference>
<proteinExistence type="inferred from homology"/>
<keyword evidence="7" id="KW-0067">ATP-binding</keyword>
<evidence type="ECO:0000256" key="8">
    <source>
        <dbReference type="ARBA" id="ARBA00022881"/>
    </source>
</evidence>
<dbReference type="PANTHER" id="PTHR43152:SF3">
    <property type="entry name" value="UVRABC SYSTEM PROTEIN A"/>
    <property type="match status" value="1"/>
</dbReference>
<evidence type="ECO:0000256" key="3">
    <source>
        <dbReference type="ARBA" id="ARBA00022737"/>
    </source>
</evidence>
<sequence length="754" mass="83244">MHEEISILGAKTNNLKNISVHIPKGKITVVTGLSGSGKSSLVFDTLAAESRRLLNETYSSYIQQILPHYEEPVVDQIKNLPVSIVIDQKKVGGNARSTVGTMTDIYTGLRLLFSRLAKPFIGYSMVYSFNNPQGMCKRCQGIGEVTDFDVAAVIDYSKSLNEGAIQFPTFQPGGWRLTRYTESGYFDNDKKIADYSEQELQKLLYDKGGSKPENPTSQFPKTAEYVGVLERIRKSLLEKNDKKYQTDLKRITNTVECPDCHGTRVNETVRSAKISGYSIGDCVKMSADSLFAFINSMQDQQTEIVLKDLRNRLKSMLAVGLGYLTIDRKTASLSGGESQRLKMTKHLNSALSDVLYIFDEPSVGLHPEDLAGLGRVLKRLKQKGNTLVLVDHDPDIIALADTVIEVGPDAGKNGGEITFSGNFSEFMSSNSTTAQALAKKPTLNAKKTPFTQFYTLEGVSAFNIQNESASFPKTGMTVVTGLAGSGKSTLVRKLFTAKYPEAVVFDQSSIRGSNRSNLLTYLGVFDSLRKKFASISGKSASLFSFNGKGACPECKGKGVIKYDLAYMGNVTERCEKCHGKRYNEEALSVKWQGKNMDEFLSLTVEEALLMIDIPEVHQALVALRDANLNYIQLGQSLDTLSGGEMQRLKIATKLLEDTEKQFDLFILDEPSTGLHEKDVFHLLELLQKLKNEGKTLIVLEHNLSIISQADWIVDMGPRGGSLGGKVLFQGYPVDLLQAANSFTASHLKKFLRQE</sequence>
<dbReference type="SMART" id="SM00382">
    <property type="entry name" value="AAA"/>
    <property type="match status" value="2"/>
</dbReference>
<dbReference type="GO" id="GO:0004518">
    <property type="term" value="F:nuclease activity"/>
    <property type="evidence" value="ECO:0007669"/>
    <property type="project" value="UniProtKB-KW"/>
</dbReference>
<dbReference type="InterPro" id="IPR003439">
    <property type="entry name" value="ABC_transporter-like_ATP-bd"/>
</dbReference>
<dbReference type="Proteomes" id="UP000257055">
    <property type="component" value="Unassembled WGS sequence"/>
</dbReference>
<keyword evidence="2" id="KW-0963">Cytoplasm</keyword>
<dbReference type="GO" id="GO:0016887">
    <property type="term" value="F:ATP hydrolysis activity"/>
    <property type="evidence" value="ECO:0007669"/>
    <property type="project" value="InterPro"/>
</dbReference>
<dbReference type="InterPro" id="IPR003593">
    <property type="entry name" value="AAA+_ATPase"/>
</dbReference>
<dbReference type="SUPFAM" id="SSF52540">
    <property type="entry name" value="P-loop containing nucleoside triphosphate hydrolases"/>
    <property type="match status" value="2"/>
</dbReference>
<evidence type="ECO:0000256" key="12">
    <source>
        <dbReference type="ARBA" id="ARBA00039316"/>
    </source>
</evidence>
<dbReference type="GO" id="GO:0005524">
    <property type="term" value="F:ATP binding"/>
    <property type="evidence" value="ECO:0007669"/>
    <property type="project" value="UniProtKB-KW"/>
</dbReference>
<keyword evidence="16" id="KW-1185">Reference proteome</keyword>
<reference evidence="16" key="1">
    <citation type="submission" date="2015-04" db="EMBL/GenBank/DDBJ databases">
        <authorList>
            <person name="Schardt J."/>
            <person name="Mueller-Herbst S."/>
            <person name="Scherer S."/>
            <person name="Huptas C."/>
        </authorList>
    </citation>
    <scope>NUCLEOTIDE SEQUENCE [LARGE SCALE GENOMIC DNA]</scope>
    <source>
        <strain evidence="16">Kiel-L1</strain>
    </source>
</reference>
<dbReference type="InterPro" id="IPR027417">
    <property type="entry name" value="P-loop_NTPase"/>
</dbReference>
<evidence type="ECO:0000256" key="7">
    <source>
        <dbReference type="ARBA" id="ARBA00022840"/>
    </source>
</evidence>
<keyword evidence="3" id="KW-0677">Repeat</keyword>
<evidence type="ECO:0000256" key="11">
    <source>
        <dbReference type="ARBA" id="ARBA00038000"/>
    </source>
</evidence>
<dbReference type="GO" id="GO:0005737">
    <property type="term" value="C:cytoplasm"/>
    <property type="evidence" value="ECO:0007669"/>
    <property type="project" value="UniProtKB-SubCell"/>
</dbReference>